<dbReference type="AlphaFoldDB" id="A0ABD3VAL0"/>
<evidence type="ECO:0000313" key="3">
    <source>
        <dbReference type="Proteomes" id="UP001634394"/>
    </source>
</evidence>
<organism evidence="2 3">
    <name type="scientific">Sinanodonta woodiana</name>
    <name type="common">Chinese pond mussel</name>
    <name type="synonym">Anodonta woodiana</name>
    <dbReference type="NCBI Taxonomy" id="1069815"/>
    <lineage>
        <taxon>Eukaryota</taxon>
        <taxon>Metazoa</taxon>
        <taxon>Spiralia</taxon>
        <taxon>Lophotrochozoa</taxon>
        <taxon>Mollusca</taxon>
        <taxon>Bivalvia</taxon>
        <taxon>Autobranchia</taxon>
        <taxon>Heteroconchia</taxon>
        <taxon>Palaeoheterodonta</taxon>
        <taxon>Unionida</taxon>
        <taxon>Unionoidea</taxon>
        <taxon>Unionidae</taxon>
        <taxon>Unioninae</taxon>
        <taxon>Sinanodonta</taxon>
    </lineage>
</organism>
<feature type="compositionally biased region" description="Polar residues" evidence="1">
    <location>
        <begin position="34"/>
        <end position="44"/>
    </location>
</feature>
<feature type="non-terminal residue" evidence="2">
    <location>
        <position position="275"/>
    </location>
</feature>
<name>A0ABD3VAL0_SINWO</name>
<feature type="compositionally biased region" description="Basic residues" evidence="1">
    <location>
        <begin position="252"/>
        <end position="262"/>
    </location>
</feature>
<reference evidence="2 3" key="1">
    <citation type="submission" date="2024-11" db="EMBL/GenBank/DDBJ databases">
        <title>Chromosome-level genome assembly of the freshwater bivalve Anodonta woodiana.</title>
        <authorList>
            <person name="Chen X."/>
        </authorList>
    </citation>
    <scope>NUCLEOTIDE SEQUENCE [LARGE SCALE GENOMIC DNA]</scope>
    <source>
        <strain evidence="2">MN2024</strain>
        <tissue evidence="2">Gills</tissue>
    </source>
</reference>
<feature type="compositionally biased region" description="Polar residues" evidence="1">
    <location>
        <begin position="208"/>
        <end position="217"/>
    </location>
</feature>
<protein>
    <submittedName>
        <fullName evidence="2">Uncharacterized protein</fullName>
    </submittedName>
</protein>
<sequence>DKMNDDSNNASPQEIPELISTLTPCSVPPGSTWAPFQSQRQNFRPPTARERYSQDVHTTLNTNMSYTNMGMEAQYRLGDHSVGLELAHNEMEDTVQTNTNVGKKRREKKERKRSKKDTHSSSLDKEYEDSQGNTQDNHEQLYSHTNGDLSVVNGRTEHSNGEGQDYETNRKKQSAKKHNYSDEELKNASPETGSVIFSEHHSERRVATTISPFSGMSNLHHERNDRVKHNQVSPDPNEVLNEPTDNNNVIRKEKKKKRKKSRERLTENVQNAYDE</sequence>
<accession>A0ABD3VAL0</accession>
<comment type="caution">
    <text evidence="2">The sequence shown here is derived from an EMBL/GenBank/DDBJ whole genome shotgun (WGS) entry which is preliminary data.</text>
</comment>
<keyword evidence="3" id="KW-1185">Reference proteome</keyword>
<feature type="region of interest" description="Disordered" evidence="1">
    <location>
        <begin position="21"/>
        <end position="54"/>
    </location>
</feature>
<proteinExistence type="predicted"/>
<evidence type="ECO:0000313" key="2">
    <source>
        <dbReference type="EMBL" id="KAL3857623.1"/>
    </source>
</evidence>
<feature type="non-terminal residue" evidence="2">
    <location>
        <position position="1"/>
    </location>
</feature>
<dbReference type="EMBL" id="JBJQND010000013">
    <property type="protein sequence ID" value="KAL3857623.1"/>
    <property type="molecule type" value="Genomic_DNA"/>
</dbReference>
<dbReference type="Proteomes" id="UP001634394">
    <property type="component" value="Unassembled WGS sequence"/>
</dbReference>
<gene>
    <name evidence="2" type="ORF">ACJMK2_012270</name>
</gene>
<feature type="compositionally biased region" description="Basic and acidic residues" evidence="1">
    <location>
        <begin position="219"/>
        <end position="228"/>
    </location>
</feature>
<feature type="region of interest" description="Disordered" evidence="1">
    <location>
        <begin position="89"/>
        <end position="275"/>
    </location>
</feature>
<feature type="compositionally biased region" description="Basic residues" evidence="1">
    <location>
        <begin position="102"/>
        <end position="116"/>
    </location>
</feature>
<evidence type="ECO:0000256" key="1">
    <source>
        <dbReference type="SAM" id="MobiDB-lite"/>
    </source>
</evidence>